<protein>
    <submittedName>
        <fullName evidence="2">Inner membrane protein</fullName>
    </submittedName>
</protein>
<feature type="transmembrane region" description="Helical" evidence="1">
    <location>
        <begin position="77"/>
        <end position="98"/>
    </location>
</feature>
<reference evidence="3" key="1">
    <citation type="submission" date="2012-11" db="EMBL/GenBank/DDBJ databases">
        <authorList>
            <person name="Lucero-Rivera Y.E."/>
            <person name="Tovar-Ramirez D."/>
        </authorList>
    </citation>
    <scope>NUCLEOTIDE SEQUENCE [LARGE SCALE GENOMIC DNA]</scope>
    <source>
        <strain evidence="3">Araruama</strain>
    </source>
</reference>
<organism evidence="2 3">
    <name type="scientific">Candidatus Magnetoglobus multicellularis str. Araruama</name>
    <dbReference type="NCBI Taxonomy" id="890399"/>
    <lineage>
        <taxon>Bacteria</taxon>
        <taxon>Pseudomonadati</taxon>
        <taxon>Thermodesulfobacteriota</taxon>
        <taxon>Desulfobacteria</taxon>
        <taxon>Desulfobacterales</taxon>
        <taxon>Desulfobacteraceae</taxon>
        <taxon>Candidatus Magnetoglobus</taxon>
    </lineage>
</organism>
<dbReference type="Pfam" id="PF10097">
    <property type="entry name" value="DUF2335"/>
    <property type="match status" value="1"/>
</dbReference>
<keyword evidence="1" id="KW-1133">Transmembrane helix</keyword>
<evidence type="ECO:0000313" key="2">
    <source>
        <dbReference type="EMBL" id="ETR71727.1"/>
    </source>
</evidence>
<proteinExistence type="predicted"/>
<dbReference type="InterPro" id="IPR019284">
    <property type="entry name" value="RP532"/>
</dbReference>
<comment type="caution">
    <text evidence="2">The sequence shown here is derived from an EMBL/GenBank/DDBJ whole genome shotgun (WGS) entry which is preliminary data.</text>
</comment>
<accession>A0A1V1PA15</accession>
<feature type="transmembrane region" description="Helical" evidence="1">
    <location>
        <begin position="104"/>
        <end position="123"/>
    </location>
</feature>
<keyword evidence="1" id="KW-0472">Membrane</keyword>
<dbReference type="AlphaFoldDB" id="A0A1V1PA15"/>
<keyword evidence="1" id="KW-0812">Transmembrane</keyword>
<name>A0A1V1PA15_9BACT</name>
<dbReference type="Proteomes" id="UP000189670">
    <property type="component" value="Unassembled WGS sequence"/>
</dbReference>
<evidence type="ECO:0000313" key="3">
    <source>
        <dbReference type="Proteomes" id="UP000189670"/>
    </source>
</evidence>
<sequence length="128" mass="13817">MKEEKSILDTKQKSKHPISIEGIQFSGPIPPPSILQEYNNISPGCADRIIKYAEDEAEHRRKVEIFTLKTETLEIRLGQIFGFLIGITTILSGTYAAINGAQVAGSLIGTGGVIGLVTAFISGRSSKK</sequence>
<evidence type="ECO:0000256" key="1">
    <source>
        <dbReference type="SAM" id="Phobius"/>
    </source>
</evidence>
<gene>
    <name evidence="2" type="ORF">OMM_07924</name>
</gene>
<dbReference type="EMBL" id="ATBP01000229">
    <property type="protein sequence ID" value="ETR71727.1"/>
    <property type="molecule type" value="Genomic_DNA"/>
</dbReference>